<dbReference type="PANTHER" id="PTHR43756:SF1">
    <property type="entry name" value="3-PHENYLPROPIONATE_CINNAMIC ACID DIOXYGENASE SUBUNIT ALPHA"/>
    <property type="match status" value="1"/>
</dbReference>
<dbReference type="InterPro" id="IPR015879">
    <property type="entry name" value="Ring_hydroxy_dOase_asu_C_dom"/>
</dbReference>
<keyword evidence="8" id="KW-0520">NAD</keyword>
<keyword evidence="6" id="KW-0408">Iron</keyword>
<keyword evidence="5" id="KW-0560">Oxidoreductase</keyword>
<dbReference type="Proteomes" id="UP000595046">
    <property type="component" value="Chromosome"/>
</dbReference>
<dbReference type="Gene3D" id="2.102.10.10">
    <property type="entry name" value="Rieske [2Fe-2S] iron-sulphur domain"/>
    <property type="match status" value="1"/>
</dbReference>
<dbReference type="GO" id="GO:0004497">
    <property type="term" value="F:monooxygenase activity"/>
    <property type="evidence" value="ECO:0007669"/>
    <property type="project" value="UniProtKB-ARBA"/>
</dbReference>
<dbReference type="InterPro" id="IPR015881">
    <property type="entry name" value="ARHD_Rieske_2Fe_2S"/>
</dbReference>
<accession>A0A7T1T2K3</accession>
<keyword evidence="4" id="KW-0223">Dioxygenase</keyword>
<dbReference type="GO" id="GO:0016705">
    <property type="term" value="F:oxidoreductase activity, acting on paired donors, with incorporation or reduction of molecular oxygen"/>
    <property type="evidence" value="ECO:0007669"/>
    <property type="project" value="UniProtKB-ARBA"/>
</dbReference>
<proteinExistence type="inferred from homology"/>
<dbReference type="GO" id="GO:0051213">
    <property type="term" value="F:dioxygenase activity"/>
    <property type="evidence" value="ECO:0007669"/>
    <property type="project" value="UniProtKB-KW"/>
</dbReference>
<keyword evidence="3" id="KW-0479">Metal-binding</keyword>
<dbReference type="SUPFAM" id="SSF50022">
    <property type="entry name" value="ISP domain"/>
    <property type="match status" value="1"/>
</dbReference>
<feature type="domain" description="Rieske" evidence="9">
    <location>
        <begin position="36"/>
        <end position="133"/>
    </location>
</feature>
<evidence type="ECO:0000313" key="11">
    <source>
        <dbReference type="Proteomes" id="UP000595046"/>
    </source>
</evidence>
<dbReference type="PRINTS" id="PR00090">
    <property type="entry name" value="RNGDIOXGNASE"/>
</dbReference>
<dbReference type="AlphaFoldDB" id="A0A7T1T2K3"/>
<dbReference type="Pfam" id="PF00848">
    <property type="entry name" value="Ring_hydroxyl_A"/>
    <property type="match status" value="1"/>
</dbReference>
<comment type="similarity">
    <text evidence="1">Belongs to the bacterial ring-hydroxylating dioxygenase alpha subunit family.</text>
</comment>
<evidence type="ECO:0000256" key="8">
    <source>
        <dbReference type="ARBA" id="ARBA00023027"/>
    </source>
</evidence>
<dbReference type="PANTHER" id="PTHR43756">
    <property type="entry name" value="CHOLINE MONOOXYGENASE, CHLOROPLASTIC"/>
    <property type="match status" value="1"/>
</dbReference>
<dbReference type="RefSeq" id="WP_197348738.1">
    <property type="nucleotide sequence ID" value="NZ_CP048882.1"/>
</dbReference>
<sequence length="415" mass="47240">MNLDELLLPDRVHRRLYTDPAIYDEEMRTLFRRAWIYVGHESEVRHVGDYKRAKIGSEPVILVRGEDEAVRVLVNRCLHRGALVCREEKGNGKFFRCPYHAWTYRNNGELMGVPKRSRYPRDFDLGRLGLVNVPRVESYRGLVFACFDDDIEPLIDYLGPVRNYVDATLDFSLSGEIDLSVGVSRHRYPGNWKLQMENGVDGYHTAFVHETYIGIMSRAEEVELKFGSHGEDQGWTETFPRGHAVLARRADPRAIDVLRGQFPEYTSALEAKHGSERLLEILAHMNVFVFPNLFLIGHQIRVVQPVSVAETEVMMYPYLLAGAPEALNLKRMAEHEGFYPPTGFGTPDDYEVFSAVTEGLQAMSTPWLLLNRGAHDYQDLGDGVRRGTPTDEIHQRAMYTEYARLMGSGSRGGEA</sequence>
<name>A0A7T1T2K3_9ACTN</name>
<evidence type="ECO:0000256" key="1">
    <source>
        <dbReference type="ARBA" id="ARBA00008751"/>
    </source>
</evidence>
<evidence type="ECO:0000259" key="9">
    <source>
        <dbReference type="PROSITE" id="PS51296"/>
    </source>
</evidence>
<dbReference type="Gene3D" id="3.90.380.10">
    <property type="entry name" value="Naphthalene 1,2-dioxygenase Alpha Subunit, Chain A, domain 1"/>
    <property type="match status" value="1"/>
</dbReference>
<dbReference type="KEGG" id="sbat:G4Z16_01220"/>
<keyword evidence="11" id="KW-1185">Reference proteome</keyword>
<dbReference type="SUPFAM" id="SSF55961">
    <property type="entry name" value="Bet v1-like"/>
    <property type="match status" value="1"/>
</dbReference>
<evidence type="ECO:0000313" key="10">
    <source>
        <dbReference type="EMBL" id="QPP05234.1"/>
    </source>
</evidence>
<evidence type="ECO:0000256" key="7">
    <source>
        <dbReference type="ARBA" id="ARBA00023014"/>
    </source>
</evidence>
<keyword evidence="2" id="KW-0001">2Fe-2S</keyword>
<dbReference type="GO" id="GO:0051537">
    <property type="term" value="F:2 iron, 2 sulfur cluster binding"/>
    <property type="evidence" value="ECO:0007669"/>
    <property type="project" value="UniProtKB-KW"/>
</dbReference>
<reference evidence="11" key="1">
    <citation type="submission" date="2020-02" db="EMBL/GenBank/DDBJ databases">
        <title>Streptomyces sp. ASO4wet.</title>
        <authorList>
            <person name="Risdian C."/>
            <person name="Landwehr W."/>
            <person name="Schupp P."/>
            <person name="Wink J."/>
        </authorList>
    </citation>
    <scope>NUCLEOTIDE SEQUENCE [LARGE SCALE GENOMIC DNA]</scope>
    <source>
        <strain evidence="11">ASO4wet</strain>
    </source>
</reference>
<keyword evidence="7" id="KW-0411">Iron-sulfur</keyword>
<gene>
    <name evidence="10" type="ORF">G4Z16_01220</name>
</gene>
<dbReference type="InterPro" id="IPR001663">
    <property type="entry name" value="Rng_hydr_dOase-A"/>
</dbReference>
<dbReference type="InterPro" id="IPR036922">
    <property type="entry name" value="Rieske_2Fe-2S_sf"/>
</dbReference>
<evidence type="ECO:0000256" key="6">
    <source>
        <dbReference type="ARBA" id="ARBA00023004"/>
    </source>
</evidence>
<dbReference type="InterPro" id="IPR017941">
    <property type="entry name" value="Rieske_2Fe-2S"/>
</dbReference>
<evidence type="ECO:0000256" key="4">
    <source>
        <dbReference type="ARBA" id="ARBA00022964"/>
    </source>
</evidence>
<evidence type="ECO:0000256" key="2">
    <source>
        <dbReference type="ARBA" id="ARBA00022714"/>
    </source>
</evidence>
<dbReference type="Pfam" id="PF00355">
    <property type="entry name" value="Rieske"/>
    <property type="match status" value="1"/>
</dbReference>
<dbReference type="PROSITE" id="PS00570">
    <property type="entry name" value="RING_HYDROXYL_ALPHA"/>
    <property type="match status" value="1"/>
</dbReference>
<protein>
    <submittedName>
        <fullName evidence="10">Rieske 2Fe-2S domain-containing protein</fullName>
    </submittedName>
</protein>
<dbReference type="PROSITE" id="PS51296">
    <property type="entry name" value="RIESKE"/>
    <property type="match status" value="1"/>
</dbReference>
<evidence type="ECO:0000256" key="5">
    <source>
        <dbReference type="ARBA" id="ARBA00023002"/>
    </source>
</evidence>
<dbReference type="GO" id="GO:0005506">
    <property type="term" value="F:iron ion binding"/>
    <property type="evidence" value="ECO:0007669"/>
    <property type="project" value="InterPro"/>
</dbReference>
<organism evidence="10 11">
    <name type="scientific">Streptomyces bathyalis</name>
    <dbReference type="NCBI Taxonomy" id="2710756"/>
    <lineage>
        <taxon>Bacteria</taxon>
        <taxon>Bacillati</taxon>
        <taxon>Actinomycetota</taxon>
        <taxon>Actinomycetes</taxon>
        <taxon>Kitasatosporales</taxon>
        <taxon>Streptomycetaceae</taxon>
        <taxon>Streptomyces</taxon>
    </lineage>
</organism>
<evidence type="ECO:0000256" key="3">
    <source>
        <dbReference type="ARBA" id="ARBA00022723"/>
    </source>
</evidence>
<dbReference type="EMBL" id="CP048882">
    <property type="protein sequence ID" value="QPP05234.1"/>
    <property type="molecule type" value="Genomic_DNA"/>
</dbReference>